<dbReference type="Gene3D" id="3.40.50.300">
    <property type="entry name" value="P-loop containing nucleotide triphosphate hydrolases"/>
    <property type="match status" value="1"/>
</dbReference>
<gene>
    <name evidence="1" type="ORF">PIL02S_00548</name>
</gene>
<reference evidence="1 2" key="1">
    <citation type="submission" date="2018-01" db="EMBL/GenBank/DDBJ databases">
        <title>Genome sequence of the PGP bacterium Paenibacillus illinoisensis E3.</title>
        <authorList>
            <person name="Rolli E."/>
            <person name="Marasco R."/>
            <person name="Bessem C."/>
            <person name="Michoud G."/>
            <person name="Gaiarsa S."/>
            <person name="Borin S."/>
            <person name="Daffonchio D."/>
        </authorList>
    </citation>
    <scope>NUCLEOTIDE SEQUENCE [LARGE SCALE GENOMIC DNA]</scope>
    <source>
        <strain evidence="1 2">E3</strain>
    </source>
</reference>
<evidence type="ECO:0000313" key="2">
    <source>
        <dbReference type="Proteomes" id="UP000247459"/>
    </source>
</evidence>
<dbReference type="RefSeq" id="WP_110756180.1">
    <property type="nucleotide sequence ID" value="NZ_PRLG01000003.1"/>
</dbReference>
<dbReference type="AlphaFoldDB" id="A0A2W0D534"/>
<organism evidence="1 2">
    <name type="scientific">Paenibacillus illinoisensis</name>
    <dbReference type="NCBI Taxonomy" id="59845"/>
    <lineage>
        <taxon>Bacteria</taxon>
        <taxon>Bacillati</taxon>
        <taxon>Bacillota</taxon>
        <taxon>Bacilli</taxon>
        <taxon>Bacillales</taxon>
        <taxon>Paenibacillaceae</taxon>
        <taxon>Paenibacillus</taxon>
    </lineage>
</organism>
<dbReference type="Proteomes" id="UP000247459">
    <property type="component" value="Unassembled WGS sequence"/>
</dbReference>
<dbReference type="InterPro" id="IPR027417">
    <property type="entry name" value="P-loop_NTPase"/>
</dbReference>
<proteinExistence type="predicted"/>
<evidence type="ECO:0000313" key="1">
    <source>
        <dbReference type="EMBL" id="PYY31001.1"/>
    </source>
</evidence>
<comment type="caution">
    <text evidence="1">The sequence shown here is derived from an EMBL/GenBank/DDBJ whole genome shotgun (WGS) entry which is preliminary data.</text>
</comment>
<dbReference type="OrthoDB" id="2560085at2"/>
<accession>A0A2W0D534</accession>
<dbReference type="SUPFAM" id="SSF52540">
    <property type="entry name" value="P-loop containing nucleoside triphosphate hydrolases"/>
    <property type="match status" value="1"/>
</dbReference>
<sequence length="452" mass="52578">MNRILICSSERDECEFLKEELEDFGKVVKIVESLDFFISQWESTNSINTIVFTEYIVKNTSSFEKLIKQVEASNPEVQIVFLHFREIDEFMRSLSDLGIICISYIDLTPGLILTKLQTEAKKDTDPETPLIPTDKPQCAVIDSSEDAFLHTRNEPEPRNIYEEQVLKHKDVSVEEKPDIRDVYQERDSVNASEKFLRSMIEKGKELKKVLEVKNSHSEFKIADFNYDPLLQKRKKVRDRFIGTIIIAIIGVDKGVGCTHTSLLIANYLAKQKFFVALIEANESNEYKEIEASYEGVDSELLNTTSFYIDGVHFFKNQNNIDVIPLLSGEYAYIVLDLGNYVETESYTEFLRANVQIVVGSSRDWKHHKLDEFIDSQIHLDQSNWRICLPLADKQDVKDLRKKWNRRQLYTIPYFPDPFDSSDVIEDSLESMLKINQQHRLSLLRRKMLNVFQ</sequence>
<dbReference type="EMBL" id="PRLG01000003">
    <property type="protein sequence ID" value="PYY31001.1"/>
    <property type="molecule type" value="Genomic_DNA"/>
</dbReference>
<protein>
    <submittedName>
        <fullName evidence="1">Uncharacterized protein</fullName>
    </submittedName>
</protein>
<name>A0A2W0D534_9BACL</name>